<reference evidence="2 3" key="1">
    <citation type="submission" date="2021-01" db="EMBL/GenBank/DDBJ databases">
        <title>Cercospora kikuchii MAFF 305040 whole genome shotgun sequence.</title>
        <authorList>
            <person name="Kashiwa T."/>
            <person name="Suzuki T."/>
        </authorList>
    </citation>
    <scope>NUCLEOTIDE SEQUENCE [LARGE SCALE GENOMIC DNA]</scope>
    <source>
        <strain evidence="2 3">MAFF 305040</strain>
    </source>
</reference>
<feature type="region of interest" description="Disordered" evidence="1">
    <location>
        <begin position="112"/>
        <end position="280"/>
    </location>
</feature>
<dbReference type="EMBL" id="BOLY01000003">
    <property type="protein sequence ID" value="GIZ42792.1"/>
    <property type="molecule type" value="Genomic_DNA"/>
</dbReference>
<gene>
    <name evidence="2" type="ORF">CKM354_000604700</name>
</gene>
<dbReference type="RefSeq" id="XP_044657279.1">
    <property type="nucleotide sequence ID" value="XM_044801344.1"/>
</dbReference>
<feature type="compositionally biased region" description="Low complexity" evidence="1">
    <location>
        <begin position="195"/>
        <end position="208"/>
    </location>
</feature>
<feature type="compositionally biased region" description="Low complexity" evidence="1">
    <location>
        <begin position="223"/>
        <end position="236"/>
    </location>
</feature>
<keyword evidence="3" id="KW-1185">Reference proteome</keyword>
<feature type="region of interest" description="Disordered" evidence="1">
    <location>
        <begin position="1"/>
        <end position="26"/>
    </location>
</feature>
<name>A0A9P3CGH4_9PEZI</name>
<proteinExistence type="predicted"/>
<sequence>MPDIDWSDVFGPAPQRQSSTPNVKDLDAASKEFRSITDRALKLRNRLTRSHAVGFEDNALDAPLLKEVEEAQIVNQNVDAVLKAVDKILQEKREKRIAEESIVRWPWPDTKMASMRARPSAKSKVYPSQGTDLEGKAEQKNLPDGKRSKSLIKPKSVKASSSAKKGFPHAPSRLSHIRSEPDQELEGMAQPRAPSYIKSQSSSLYSRSTNDTASQHSVRRAIDASTSSAGTDSASDNPMIAWPWPSTIVQAATGRSSTASSSGQRQVVSSPPPNRAHGRR</sequence>
<organism evidence="2 3">
    <name type="scientific">Cercospora kikuchii</name>
    <dbReference type="NCBI Taxonomy" id="84275"/>
    <lineage>
        <taxon>Eukaryota</taxon>
        <taxon>Fungi</taxon>
        <taxon>Dikarya</taxon>
        <taxon>Ascomycota</taxon>
        <taxon>Pezizomycotina</taxon>
        <taxon>Dothideomycetes</taxon>
        <taxon>Dothideomycetidae</taxon>
        <taxon>Mycosphaerellales</taxon>
        <taxon>Mycosphaerellaceae</taxon>
        <taxon>Cercospora</taxon>
    </lineage>
</organism>
<evidence type="ECO:0000313" key="3">
    <source>
        <dbReference type="Proteomes" id="UP000825890"/>
    </source>
</evidence>
<dbReference type="Proteomes" id="UP000825890">
    <property type="component" value="Unassembled WGS sequence"/>
</dbReference>
<evidence type="ECO:0000313" key="2">
    <source>
        <dbReference type="EMBL" id="GIZ42792.1"/>
    </source>
</evidence>
<accession>A0A9P3CGH4</accession>
<dbReference type="GeneID" id="68291622"/>
<feature type="compositionally biased region" description="Basic and acidic residues" evidence="1">
    <location>
        <begin position="133"/>
        <end position="147"/>
    </location>
</feature>
<dbReference type="AlphaFoldDB" id="A0A9P3CGH4"/>
<feature type="compositionally biased region" description="Low complexity" evidence="1">
    <location>
        <begin position="250"/>
        <end position="266"/>
    </location>
</feature>
<evidence type="ECO:0000256" key="1">
    <source>
        <dbReference type="SAM" id="MobiDB-lite"/>
    </source>
</evidence>
<comment type="caution">
    <text evidence="2">The sequence shown here is derived from an EMBL/GenBank/DDBJ whole genome shotgun (WGS) entry which is preliminary data.</text>
</comment>
<protein>
    <submittedName>
        <fullName evidence="2">Uncharacterized protein</fullName>
    </submittedName>
</protein>